<dbReference type="EMBL" id="JAWDJW010007052">
    <property type="protein sequence ID" value="KAK3062966.1"/>
    <property type="molecule type" value="Genomic_DNA"/>
</dbReference>
<proteinExistence type="predicted"/>
<comment type="caution">
    <text evidence="1">The sequence shown here is derived from an EMBL/GenBank/DDBJ whole genome shotgun (WGS) entry which is preliminary data.</text>
</comment>
<name>A0ACC3D7U6_9PEZI</name>
<sequence>MQIAIYDMDVNVFAKSKHVGSEKWWREHGEAPPEIPEPPEGSPLRGRLRRQRRPPTLPQLNFTADSTGSDTHTPDSHYDNNDVDDTHNDDLIATPSTDPDHDSQTMLLGRIFHFDSALTFDGSPLVHRPQISEAQLSLAKPGNKTEAGGTERWERVLQFPFELVVRGVLQYGLPLSSRVVRAPVGGAVVVVPGRGVEGQGKGEERTWRVIGAGKLQVGRPWVE</sequence>
<organism evidence="1 2">
    <name type="scientific">Coniosporium uncinatum</name>
    <dbReference type="NCBI Taxonomy" id="93489"/>
    <lineage>
        <taxon>Eukaryota</taxon>
        <taxon>Fungi</taxon>
        <taxon>Dikarya</taxon>
        <taxon>Ascomycota</taxon>
        <taxon>Pezizomycotina</taxon>
        <taxon>Dothideomycetes</taxon>
        <taxon>Dothideomycetes incertae sedis</taxon>
        <taxon>Coniosporium</taxon>
    </lineage>
</organism>
<dbReference type="Proteomes" id="UP001186974">
    <property type="component" value="Unassembled WGS sequence"/>
</dbReference>
<keyword evidence="2" id="KW-1185">Reference proteome</keyword>
<evidence type="ECO:0000313" key="2">
    <source>
        <dbReference type="Proteomes" id="UP001186974"/>
    </source>
</evidence>
<protein>
    <submittedName>
        <fullName evidence="1">Uncharacterized protein</fullName>
    </submittedName>
</protein>
<evidence type="ECO:0000313" key="1">
    <source>
        <dbReference type="EMBL" id="KAK3062966.1"/>
    </source>
</evidence>
<accession>A0ACC3D7U6</accession>
<reference evidence="1" key="1">
    <citation type="submission" date="2024-09" db="EMBL/GenBank/DDBJ databases">
        <title>Black Yeasts Isolated from many extreme environments.</title>
        <authorList>
            <person name="Coleine C."/>
            <person name="Stajich J.E."/>
            <person name="Selbmann L."/>
        </authorList>
    </citation>
    <scope>NUCLEOTIDE SEQUENCE</scope>
    <source>
        <strain evidence="1">CCFEE 5737</strain>
    </source>
</reference>
<gene>
    <name evidence="1" type="ORF">LTS18_003019</name>
</gene>